<feature type="chain" id="PRO_5004812388" evidence="3">
    <location>
        <begin position="27"/>
        <end position="620"/>
    </location>
</feature>
<comment type="caution">
    <text evidence="4">The sequence shown here is derived from an EMBL/GenBank/DDBJ whole genome shotgun (WGS) entry which is preliminary data.</text>
</comment>
<gene>
    <name evidence="4" type="ORF">N425_04240</name>
</gene>
<keyword evidence="2" id="KW-1133">Transmembrane helix</keyword>
<feature type="compositionally biased region" description="Low complexity" evidence="1">
    <location>
        <begin position="150"/>
        <end position="161"/>
    </location>
</feature>
<reference evidence="4 5" key="1">
    <citation type="submission" date="2013-11" db="EMBL/GenBank/DDBJ databases">
        <title>Single cell genomics of uncultured Tannerella BU063 (oral taxon 286).</title>
        <authorList>
            <person name="Beall C.J."/>
            <person name="Campbell A.G."/>
            <person name="Griffen A.L."/>
            <person name="Podar M."/>
            <person name="Leys E.J."/>
        </authorList>
    </citation>
    <scope>NUCLEOTIDE SEQUENCE [LARGE SCALE GENOMIC DNA]</scope>
    <source>
        <strain evidence="4">Cell 2</strain>
    </source>
</reference>
<dbReference type="AlphaFoldDB" id="W2C5G2"/>
<name>W2C5G2_9BACT</name>
<dbReference type="PATRIC" id="fig|1411148.3.peg.584"/>
<feature type="compositionally biased region" description="Gly residues" evidence="1">
    <location>
        <begin position="140"/>
        <end position="149"/>
    </location>
</feature>
<sequence length="620" mass="68027">MVNATKQLILFLALWLTAGATHLVKANGVTFRASAPSAVVMGQQFQLTYTVNTEGASSLRTPDLSDFEVLMGPSSSVSRSMQIVNGQMSSSYSQTFTYVLMPKKEGTFNIGPGSIKIKNANYSSNSLVIKVLPPDKAGSAGGGRSGGAAAGAAGAGTSQGSTSVGANELFVRMNVANRSVYEQEGILVTFKIYSLYDVDLDDIKFPEFEGFLAQDIELNPQWTLENYNGRNYRTAVFKQTILYPQRSGKITIGSGRFDAIAHVRVKQRSGSIFDELMGGGYQDIRKVLTTSPVTIDVKPLPSGKPESFNGAVGGYTMKATINSNQAKTNEAVTVTVTLTGNGNIKLAKNPTVTFPNDFEVYDPKVETNIRTTASGSSGTKTIEYIAIPRYAGDFEIPAIRFSYFDPRSGSYKTLTSEPFKLHVEKGPEGAASPAVSNYGSQEDVKYLSKDIRYIKTSSPHFVNSRGDIFFGSFTYVLAYVLIALLFAVFFVIYRKQMKENADLAFVRTKRANKVALRRLKTAEKLMKEGRKEDFYDEIFRTLWGYLSDKLNIPQADLTRENVGNELATFGADETLAKDLMQILDTCEFARYAPSQASDTLDTLYRQTADAIGRMENLTKH</sequence>
<dbReference type="Proteomes" id="UP000018837">
    <property type="component" value="Unassembled WGS sequence"/>
</dbReference>
<evidence type="ECO:0000256" key="1">
    <source>
        <dbReference type="SAM" id="MobiDB-lite"/>
    </source>
</evidence>
<feature type="transmembrane region" description="Helical" evidence="2">
    <location>
        <begin position="468"/>
        <end position="493"/>
    </location>
</feature>
<evidence type="ECO:0000313" key="4">
    <source>
        <dbReference type="EMBL" id="ETK02464.1"/>
    </source>
</evidence>
<keyword evidence="2" id="KW-0812">Transmembrane</keyword>
<accession>W2C5G2</accession>
<evidence type="ECO:0000256" key="2">
    <source>
        <dbReference type="SAM" id="Phobius"/>
    </source>
</evidence>
<proteinExistence type="predicted"/>
<feature type="region of interest" description="Disordered" evidence="1">
    <location>
        <begin position="140"/>
        <end position="161"/>
    </location>
</feature>
<protein>
    <submittedName>
        <fullName evidence="4">BatD protein</fullName>
    </submittedName>
</protein>
<dbReference type="EMBL" id="AYUF01000350">
    <property type="protein sequence ID" value="ETK02464.1"/>
    <property type="molecule type" value="Genomic_DNA"/>
</dbReference>
<evidence type="ECO:0000313" key="5">
    <source>
        <dbReference type="Proteomes" id="UP000018837"/>
    </source>
</evidence>
<dbReference type="PANTHER" id="PTHR40940">
    <property type="entry name" value="PROTEIN BATD-RELATED"/>
    <property type="match status" value="1"/>
</dbReference>
<keyword evidence="2" id="KW-0472">Membrane</keyword>
<dbReference type="InterPro" id="IPR025738">
    <property type="entry name" value="BatD"/>
</dbReference>
<dbReference type="PANTHER" id="PTHR40940:SF2">
    <property type="entry name" value="BATD"/>
    <property type="match status" value="1"/>
</dbReference>
<keyword evidence="3" id="KW-0732">Signal</keyword>
<dbReference type="Pfam" id="PF13584">
    <property type="entry name" value="BatD"/>
    <property type="match status" value="2"/>
</dbReference>
<evidence type="ECO:0000256" key="3">
    <source>
        <dbReference type="SAM" id="SignalP"/>
    </source>
</evidence>
<organism evidence="4 5">
    <name type="scientific">Tannerella sp. oral taxon BU063 isolate Cell 2</name>
    <dbReference type="NCBI Taxonomy" id="1411148"/>
    <lineage>
        <taxon>Bacteria</taxon>
        <taxon>Pseudomonadati</taxon>
        <taxon>Bacteroidota</taxon>
        <taxon>Bacteroidia</taxon>
        <taxon>Bacteroidales</taxon>
        <taxon>Tannerellaceae</taxon>
        <taxon>Tannerella</taxon>
    </lineage>
</organism>
<feature type="signal peptide" evidence="3">
    <location>
        <begin position="1"/>
        <end position="26"/>
    </location>
</feature>